<accession>A0A0A8YQ69</accession>
<reference evidence="1" key="1">
    <citation type="submission" date="2014-09" db="EMBL/GenBank/DDBJ databases">
        <authorList>
            <person name="Magalhaes I.L.F."/>
            <person name="Oliveira U."/>
            <person name="Santos F.R."/>
            <person name="Vidigal T.H.D.A."/>
            <person name="Brescovit A.D."/>
            <person name="Santos A.J."/>
        </authorList>
    </citation>
    <scope>NUCLEOTIDE SEQUENCE</scope>
    <source>
        <tissue evidence="1">Shoot tissue taken approximately 20 cm above the soil surface</tissue>
    </source>
</reference>
<evidence type="ECO:0000313" key="1">
    <source>
        <dbReference type="EMBL" id="JAD28471.1"/>
    </source>
</evidence>
<reference evidence="1" key="2">
    <citation type="journal article" date="2015" name="Data Brief">
        <title>Shoot transcriptome of the giant reed, Arundo donax.</title>
        <authorList>
            <person name="Barrero R.A."/>
            <person name="Guerrero F.D."/>
            <person name="Moolhuijzen P."/>
            <person name="Goolsby J.A."/>
            <person name="Tidwell J."/>
            <person name="Bellgard S.E."/>
            <person name="Bellgard M.I."/>
        </authorList>
    </citation>
    <scope>NUCLEOTIDE SEQUENCE</scope>
    <source>
        <tissue evidence="1">Shoot tissue taken approximately 20 cm above the soil surface</tissue>
    </source>
</reference>
<name>A0A0A8YQ69_ARUDO</name>
<dbReference type="EMBL" id="GBRH01269424">
    <property type="protein sequence ID" value="JAD28471.1"/>
    <property type="molecule type" value="Transcribed_RNA"/>
</dbReference>
<organism evidence="1">
    <name type="scientific">Arundo donax</name>
    <name type="common">Giant reed</name>
    <name type="synonym">Donax arundinaceus</name>
    <dbReference type="NCBI Taxonomy" id="35708"/>
    <lineage>
        <taxon>Eukaryota</taxon>
        <taxon>Viridiplantae</taxon>
        <taxon>Streptophyta</taxon>
        <taxon>Embryophyta</taxon>
        <taxon>Tracheophyta</taxon>
        <taxon>Spermatophyta</taxon>
        <taxon>Magnoliopsida</taxon>
        <taxon>Liliopsida</taxon>
        <taxon>Poales</taxon>
        <taxon>Poaceae</taxon>
        <taxon>PACMAD clade</taxon>
        <taxon>Arundinoideae</taxon>
        <taxon>Arundineae</taxon>
        <taxon>Arundo</taxon>
    </lineage>
</organism>
<protein>
    <submittedName>
        <fullName evidence="1">Uncharacterized protein</fullName>
    </submittedName>
</protein>
<dbReference type="AlphaFoldDB" id="A0A0A8YQ69"/>
<sequence>MLDTLLARATLLVQSSRYVYNSNLEHGTTRLCRWLRAQT</sequence>
<proteinExistence type="predicted"/>